<organism evidence="1 2">
    <name type="scientific">Pochonia chlamydosporia 170</name>
    <dbReference type="NCBI Taxonomy" id="1380566"/>
    <lineage>
        <taxon>Eukaryota</taxon>
        <taxon>Fungi</taxon>
        <taxon>Dikarya</taxon>
        <taxon>Ascomycota</taxon>
        <taxon>Pezizomycotina</taxon>
        <taxon>Sordariomycetes</taxon>
        <taxon>Hypocreomycetidae</taxon>
        <taxon>Hypocreales</taxon>
        <taxon>Clavicipitaceae</taxon>
        <taxon>Pochonia</taxon>
    </lineage>
</organism>
<protein>
    <submittedName>
        <fullName evidence="1">Uncharacterized protein</fullName>
    </submittedName>
</protein>
<dbReference type="Proteomes" id="UP000078397">
    <property type="component" value="Unassembled WGS sequence"/>
</dbReference>
<gene>
    <name evidence="1" type="ORF">VFPPC_18163</name>
</gene>
<reference evidence="1 2" key="1">
    <citation type="journal article" date="2016" name="PLoS Pathog.">
        <title>Biosynthesis of antibiotic leucinostatins in bio-control fungus Purpureocillium lilacinum and their inhibition on phytophthora revealed by genome mining.</title>
        <authorList>
            <person name="Wang G."/>
            <person name="Liu Z."/>
            <person name="Lin R."/>
            <person name="Li E."/>
            <person name="Mao Z."/>
            <person name="Ling J."/>
            <person name="Yang Y."/>
            <person name="Yin W.B."/>
            <person name="Xie B."/>
        </authorList>
    </citation>
    <scope>NUCLEOTIDE SEQUENCE [LARGE SCALE GENOMIC DNA]</scope>
    <source>
        <strain evidence="1">170</strain>
    </source>
</reference>
<dbReference type="RefSeq" id="XP_022286037.1">
    <property type="nucleotide sequence ID" value="XM_022429816.1"/>
</dbReference>
<dbReference type="EMBL" id="LSBJ02000001">
    <property type="protein sequence ID" value="OWT43634.1"/>
    <property type="molecule type" value="Genomic_DNA"/>
</dbReference>
<accession>A0A219ATN4</accession>
<comment type="caution">
    <text evidence="1">The sequence shown here is derived from an EMBL/GenBank/DDBJ whole genome shotgun (WGS) entry which is preliminary data.</text>
</comment>
<proteinExistence type="predicted"/>
<name>A0A219ATN4_METCM</name>
<evidence type="ECO:0000313" key="1">
    <source>
        <dbReference type="EMBL" id="OWT43634.1"/>
    </source>
</evidence>
<dbReference type="AlphaFoldDB" id="A0A219ATN4"/>
<sequence length="92" mass="10169">MVRQCFSIFYAPSSLHSRSHFATIFLNALRHKQVALLGVSPPDIATLLDTKTEKTLTPFSSSNLDAGDFSRPISCQFTEDAATANNRLPGYY</sequence>
<keyword evidence="2" id="KW-1185">Reference proteome</keyword>
<dbReference type="KEGG" id="pchm:VFPPC_18163"/>
<evidence type="ECO:0000313" key="2">
    <source>
        <dbReference type="Proteomes" id="UP000078397"/>
    </source>
</evidence>
<dbReference type="GeneID" id="33937021"/>